<organism evidence="1 2">
    <name type="scientific">Xylaria grammica</name>
    <dbReference type="NCBI Taxonomy" id="363999"/>
    <lineage>
        <taxon>Eukaryota</taxon>
        <taxon>Fungi</taxon>
        <taxon>Dikarya</taxon>
        <taxon>Ascomycota</taxon>
        <taxon>Pezizomycotina</taxon>
        <taxon>Sordariomycetes</taxon>
        <taxon>Xylariomycetidae</taxon>
        <taxon>Xylariales</taxon>
        <taxon>Xylariaceae</taxon>
        <taxon>Xylaria</taxon>
    </lineage>
</organism>
<protein>
    <submittedName>
        <fullName evidence="1">Uncharacterized protein</fullName>
    </submittedName>
</protein>
<keyword evidence="2" id="KW-1185">Reference proteome</keyword>
<dbReference type="Pfam" id="PF07367">
    <property type="entry name" value="FB_lectin"/>
    <property type="match status" value="1"/>
</dbReference>
<reference evidence="1 2" key="1">
    <citation type="submission" date="2018-12" db="EMBL/GenBank/DDBJ databases">
        <title>Draft genome sequence of Xylaria grammica IHI A82.</title>
        <authorList>
            <person name="Buettner E."/>
            <person name="Kellner H."/>
        </authorList>
    </citation>
    <scope>NUCLEOTIDE SEQUENCE [LARGE SCALE GENOMIC DNA]</scope>
    <source>
        <strain evidence="1 2">IHI A82</strain>
    </source>
</reference>
<dbReference type="Proteomes" id="UP000286045">
    <property type="component" value="Unassembled WGS sequence"/>
</dbReference>
<dbReference type="AlphaFoldDB" id="A0A439D345"/>
<dbReference type="STRING" id="363999.A0A439D345"/>
<proteinExistence type="predicted"/>
<dbReference type="Gene3D" id="2.60.270.20">
    <property type="entry name" value="Cytolysin/lectin"/>
    <property type="match status" value="1"/>
</dbReference>
<evidence type="ECO:0000313" key="1">
    <source>
        <dbReference type="EMBL" id="RWA08697.1"/>
    </source>
</evidence>
<name>A0A439D345_9PEZI</name>
<comment type="caution">
    <text evidence="1">The sequence shown here is derived from an EMBL/GenBank/DDBJ whole genome shotgun (WGS) entry which is preliminary data.</text>
</comment>
<evidence type="ECO:0000313" key="2">
    <source>
        <dbReference type="Proteomes" id="UP000286045"/>
    </source>
</evidence>
<accession>A0A439D345</accession>
<gene>
    <name evidence="1" type="ORF">EKO27_g6400</name>
</gene>
<dbReference type="InterPro" id="IPR009960">
    <property type="entry name" value="Fruit_body_lectin_fun"/>
</dbReference>
<dbReference type="EMBL" id="RYZI01000187">
    <property type="protein sequence ID" value="RWA08697.1"/>
    <property type="molecule type" value="Genomic_DNA"/>
</dbReference>
<dbReference type="InterPro" id="IPR015926">
    <property type="entry name" value="Cytolysin/lectin"/>
</dbReference>
<dbReference type="SUPFAM" id="SSF63724">
    <property type="entry name" value="Cytolysin/lectin"/>
    <property type="match status" value="1"/>
</dbReference>
<sequence length="141" mass="15591">MSYTVRVRVRHAKADAYFHIAEMAVWHYANGGSWFNSDGVLKLTMGGSGTSGMLRYQNDAGEEPFTVVMGVHNYKPWVHIIPDVPRNETCVVLLPQYYAGGKYSGVPIVPTCTVNNSAQRSLTATFDGTEGHDYKLDIFIG</sequence>